<evidence type="ECO:0000313" key="3">
    <source>
        <dbReference type="Proteomes" id="UP000215902"/>
    </source>
</evidence>
<dbReference type="EMBL" id="NIVC01003129">
    <property type="protein sequence ID" value="PAA53128.1"/>
    <property type="molecule type" value="Genomic_DNA"/>
</dbReference>
<feature type="compositionally biased region" description="Low complexity" evidence="1">
    <location>
        <begin position="132"/>
        <end position="143"/>
    </location>
</feature>
<organism evidence="2 3">
    <name type="scientific">Macrostomum lignano</name>
    <dbReference type="NCBI Taxonomy" id="282301"/>
    <lineage>
        <taxon>Eukaryota</taxon>
        <taxon>Metazoa</taxon>
        <taxon>Spiralia</taxon>
        <taxon>Lophotrochozoa</taxon>
        <taxon>Platyhelminthes</taxon>
        <taxon>Rhabditophora</taxon>
        <taxon>Macrostomorpha</taxon>
        <taxon>Macrostomida</taxon>
        <taxon>Macrostomidae</taxon>
        <taxon>Macrostomum</taxon>
    </lineage>
</organism>
<feature type="region of interest" description="Disordered" evidence="1">
    <location>
        <begin position="127"/>
        <end position="204"/>
    </location>
</feature>
<feature type="region of interest" description="Disordered" evidence="1">
    <location>
        <begin position="26"/>
        <end position="86"/>
    </location>
</feature>
<sequence>MIRTTAGSNLGGKGAGFDAAPLALWTTRQPGGTGQQPALNSNFISSRSGPAAASGQFHLPFPMAGRLPHRHRRGGGPPAGRTVGERQVEVLTRLPSLYSKIHSNVLQQQQQQQKQQPEPLPLLHGSKRMKKQIQQQQQQQKQKTPTALDAEPGTAEPASEPSDAPRSRFRISVADQVPQEQRSVESQKQQKQKQKQQQQQPRSVPMAYFSRGSASLHSTCCDDVDTRSCDRRHPDQTVAYSRAAVYIRDNELMPAAKARLIWRWMDELEHATPSASRLFVYDPGSRWFSMAA</sequence>
<evidence type="ECO:0000313" key="2">
    <source>
        <dbReference type="EMBL" id="PAA53128.1"/>
    </source>
</evidence>
<evidence type="ECO:0000256" key="1">
    <source>
        <dbReference type="SAM" id="MobiDB-lite"/>
    </source>
</evidence>
<gene>
    <name evidence="2" type="ORF">BOX15_Mlig023701g2</name>
</gene>
<protein>
    <submittedName>
        <fullName evidence="2">Uncharacterized protein</fullName>
    </submittedName>
</protein>
<comment type="caution">
    <text evidence="2">The sequence shown here is derived from an EMBL/GenBank/DDBJ whole genome shotgun (WGS) entry which is preliminary data.</text>
</comment>
<proteinExistence type="predicted"/>
<keyword evidence="3" id="KW-1185">Reference proteome</keyword>
<feature type="compositionally biased region" description="Polar residues" evidence="1">
    <location>
        <begin position="26"/>
        <end position="48"/>
    </location>
</feature>
<reference evidence="2 3" key="1">
    <citation type="submission" date="2017-06" db="EMBL/GenBank/DDBJ databases">
        <title>A platform for efficient transgenesis in Macrostomum lignano, a flatworm model organism for stem cell research.</title>
        <authorList>
            <person name="Berezikov E."/>
        </authorList>
    </citation>
    <scope>NUCLEOTIDE SEQUENCE [LARGE SCALE GENOMIC DNA]</scope>
    <source>
        <strain evidence="2">DV1</strain>
        <tissue evidence="2">Whole organism</tissue>
    </source>
</reference>
<accession>A0A267DV31</accession>
<dbReference type="AlphaFoldDB" id="A0A267DV31"/>
<name>A0A267DV31_9PLAT</name>
<dbReference type="Proteomes" id="UP000215902">
    <property type="component" value="Unassembled WGS sequence"/>
</dbReference>